<keyword evidence="1" id="KW-0812">Transmembrane</keyword>
<keyword evidence="1" id="KW-1133">Transmembrane helix</keyword>
<gene>
    <name evidence="2" type="ORF">BpHYR1_011512</name>
</gene>
<dbReference type="AlphaFoldDB" id="A0A3M7S500"/>
<proteinExistence type="predicted"/>
<dbReference type="Proteomes" id="UP000276133">
    <property type="component" value="Unassembled WGS sequence"/>
</dbReference>
<evidence type="ECO:0000313" key="3">
    <source>
        <dbReference type="Proteomes" id="UP000276133"/>
    </source>
</evidence>
<feature type="transmembrane region" description="Helical" evidence="1">
    <location>
        <begin position="6"/>
        <end position="24"/>
    </location>
</feature>
<keyword evidence="3" id="KW-1185">Reference proteome</keyword>
<dbReference type="EMBL" id="REGN01002062">
    <property type="protein sequence ID" value="RNA30670.1"/>
    <property type="molecule type" value="Genomic_DNA"/>
</dbReference>
<sequence>MHSKISFYFIIYLIVTIFITSRVWPQKSKKENKKNVLISTILKTINLGATNFVSADTFCRITVFKANLFFVSY</sequence>
<name>A0A3M7S500_BRAPC</name>
<keyword evidence="1" id="KW-0472">Membrane</keyword>
<evidence type="ECO:0000256" key="1">
    <source>
        <dbReference type="SAM" id="Phobius"/>
    </source>
</evidence>
<organism evidence="2 3">
    <name type="scientific">Brachionus plicatilis</name>
    <name type="common">Marine rotifer</name>
    <name type="synonym">Brachionus muelleri</name>
    <dbReference type="NCBI Taxonomy" id="10195"/>
    <lineage>
        <taxon>Eukaryota</taxon>
        <taxon>Metazoa</taxon>
        <taxon>Spiralia</taxon>
        <taxon>Gnathifera</taxon>
        <taxon>Rotifera</taxon>
        <taxon>Eurotatoria</taxon>
        <taxon>Monogononta</taxon>
        <taxon>Pseudotrocha</taxon>
        <taxon>Ploima</taxon>
        <taxon>Brachionidae</taxon>
        <taxon>Brachionus</taxon>
    </lineage>
</organism>
<evidence type="ECO:0000313" key="2">
    <source>
        <dbReference type="EMBL" id="RNA30670.1"/>
    </source>
</evidence>
<reference evidence="2 3" key="1">
    <citation type="journal article" date="2018" name="Sci. Rep.">
        <title>Genomic signatures of local adaptation to the degree of environmental predictability in rotifers.</title>
        <authorList>
            <person name="Franch-Gras L."/>
            <person name="Hahn C."/>
            <person name="Garcia-Roger E.M."/>
            <person name="Carmona M.J."/>
            <person name="Serra M."/>
            <person name="Gomez A."/>
        </authorList>
    </citation>
    <scope>NUCLEOTIDE SEQUENCE [LARGE SCALE GENOMIC DNA]</scope>
    <source>
        <strain evidence="2">HYR1</strain>
    </source>
</reference>
<accession>A0A3M7S500</accession>
<protein>
    <submittedName>
        <fullName evidence="2">Uncharacterized protein</fullName>
    </submittedName>
</protein>
<comment type="caution">
    <text evidence="2">The sequence shown here is derived from an EMBL/GenBank/DDBJ whole genome shotgun (WGS) entry which is preliminary data.</text>
</comment>